<dbReference type="NCBIfam" id="TIGR02519">
    <property type="entry name" value="pilus_MshL"/>
    <property type="match status" value="1"/>
</dbReference>
<evidence type="ECO:0000256" key="2">
    <source>
        <dbReference type="ARBA" id="ARBA00022448"/>
    </source>
</evidence>
<feature type="domain" description="Secretin/TonB short N-terminal" evidence="9">
    <location>
        <begin position="38"/>
        <end position="86"/>
    </location>
</feature>
<evidence type="ECO:0000256" key="6">
    <source>
        <dbReference type="ARBA" id="ARBA00024678"/>
    </source>
</evidence>
<dbReference type="RefSeq" id="WP_095524597.1">
    <property type="nucleotide sequence ID" value="NZ_MDUX01000026.1"/>
</dbReference>
<dbReference type="PANTHER" id="PTHR30332">
    <property type="entry name" value="PROBABLE GENERAL SECRETION PATHWAY PROTEIN D"/>
    <property type="match status" value="1"/>
</dbReference>
<evidence type="ECO:0000313" key="12">
    <source>
        <dbReference type="Proteomes" id="UP000216107"/>
    </source>
</evidence>
<dbReference type="InterPro" id="IPR013358">
    <property type="entry name" value="Pilus_biogenesis_MshL"/>
</dbReference>
<comment type="function">
    <text evidence="6">Required for type IV pilus biogenesis and competence. Could function as a pore for exit of the pilus but also as a channel for entry of heme and antimicrobial agents and uptake of transforming DNA.</text>
</comment>
<feature type="region of interest" description="Disordered" evidence="8">
    <location>
        <begin position="114"/>
        <end position="136"/>
    </location>
</feature>
<dbReference type="InterPro" id="IPR011514">
    <property type="entry name" value="Secretin_N_2"/>
</dbReference>
<keyword evidence="5" id="KW-0178">Competence</keyword>
<dbReference type="Pfam" id="PF07655">
    <property type="entry name" value="Secretin_N_2"/>
    <property type="match status" value="1"/>
</dbReference>
<dbReference type="Proteomes" id="UP000623509">
    <property type="component" value="Unassembled WGS sequence"/>
</dbReference>
<keyword evidence="2" id="KW-0813">Transport</keyword>
<evidence type="ECO:0000313" key="10">
    <source>
        <dbReference type="EMBL" id="KAF7599155.1"/>
    </source>
</evidence>
<dbReference type="EMBL" id="NMRN01000020">
    <property type="protein sequence ID" value="PAS93273.1"/>
    <property type="molecule type" value="Genomic_DNA"/>
</dbReference>
<name>A0A272ET32_9RHOO</name>
<dbReference type="GO" id="GO:0015627">
    <property type="term" value="C:type II protein secretion system complex"/>
    <property type="evidence" value="ECO:0007669"/>
    <property type="project" value="TreeGrafter"/>
</dbReference>
<gene>
    <name evidence="10" type="ORF">BGI27_09230</name>
    <name evidence="11" type="ORF">CGU29_08525</name>
</gene>
<dbReference type="GO" id="GO:0019867">
    <property type="term" value="C:outer membrane"/>
    <property type="evidence" value="ECO:0007669"/>
    <property type="project" value="InterPro"/>
</dbReference>
<dbReference type="AlphaFoldDB" id="A0A272ET32"/>
<evidence type="ECO:0000256" key="8">
    <source>
        <dbReference type="SAM" id="MobiDB-lite"/>
    </source>
</evidence>
<comment type="caution">
    <text evidence="11">The sequence shown here is derived from an EMBL/GenBank/DDBJ whole genome shotgun (WGS) entry which is preliminary data.</text>
</comment>
<dbReference type="GO" id="GO:0009306">
    <property type="term" value="P:protein secretion"/>
    <property type="evidence" value="ECO:0007669"/>
    <property type="project" value="InterPro"/>
</dbReference>
<keyword evidence="4" id="KW-0998">Cell outer membrane</keyword>
<dbReference type="Pfam" id="PF00263">
    <property type="entry name" value="Secretin"/>
    <property type="match status" value="1"/>
</dbReference>
<reference evidence="10 13" key="1">
    <citation type="submission" date="2016-08" db="EMBL/GenBank/DDBJ databases">
        <title>Candidatus Dactylopiibacterium carminicum genome sequence.</title>
        <authorList>
            <person name="Ramirez-Puebla S.T."/>
            <person name="Ormeno-Orrillo E."/>
            <person name="Vera-Ponce De Leon A."/>
            <person name="Luis L."/>
            <person name="Sanchez-Flores A."/>
            <person name="Monica R."/>
            <person name="Martinez-Romero E."/>
        </authorList>
    </citation>
    <scope>NUCLEOTIDE SEQUENCE [LARGE SCALE GENOMIC DNA]</scope>
    <source>
        <strain evidence="10">END1</strain>
    </source>
</reference>
<keyword evidence="13" id="KW-1185">Reference proteome</keyword>
<dbReference type="PROSITE" id="PS00875">
    <property type="entry name" value="T2SP_D"/>
    <property type="match status" value="1"/>
</dbReference>
<dbReference type="EMBL" id="MDUX01000026">
    <property type="protein sequence ID" value="KAF7599155.1"/>
    <property type="molecule type" value="Genomic_DNA"/>
</dbReference>
<comment type="subunit">
    <text evidence="7">Homododecamer. Tetramer of trimer.</text>
</comment>
<proteinExistence type="predicted"/>
<dbReference type="Proteomes" id="UP000216107">
    <property type="component" value="Unassembled WGS sequence"/>
</dbReference>
<dbReference type="SMART" id="SM00965">
    <property type="entry name" value="STN"/>
    <property type="match status" value="1"/>
</dbReference>
<evidence type="ECO:0000256" key="4">
    <source>
        <dbReference type="ARBA" id="ARBA00023237"/>
    </source>
</evidence>
<reference evidence="11 12" key="2">
    <citation type="submission" date="2017-07" db="EMBL/GenBank/DDBJ databases">
        <title>Candidatus Dactylopiibacterium carminicum, a nitrogen-fixing symbiont of the cochineal insect Dactylopius coccus and Dactylopius opuntiae (Hemiptera: Coccoidea: Dactylopiidae).</title>
        <authorList>
            <person name="Vera A."/>
        </authorList>
    </citation>
    <scope>NUCLEOTIDE SEQUENCE [LARGE SCALE GENOMIC DNA]</scope>
    <source>
        <strain evidence="11 12">NFDCM</strain>
    </source>
</reference>
<sequence>MYPSLRIDEPTPIHRFDLIVSDAPAREVYLGMVADTPYSILLPNDLDGNITVSLKLVSVPEALEALRTLYGYEYRVDGRRIFIQSRKLQTRILKLDYLNAVRKGASDIRVISGSVSDVSSGSSGTSGTTNSTSTNPTSFVTSKISTTANNDFWSELRETLAALVGEGEGRGVMLNPQSGILVVRAFPAELAQVEEFLRVSQLALTRQVVIEAKIVEVALSDQFQAGINWGAFGSASSPDGRLRFSGGQLTPGSTIVRGGISTTSPISGTAQVNLANSADAVGSMFGLVLSSANFTAVLNLLEEQGQVHVLSSPRVATLNNQKAVLKVGSDDFFVTGVDTNSNTNANGSSVISPKLTLQPFFSGISLDVTPQIDDRGGITLHIHPMVSKVSSVTQEIDLGELGNFRLPLASSEVSEMDSVVRALNGQMIVLGGLIRQGSNVADSQVPGLGDVPVLGNLFKQKSRDAERRELVILLRPSVIQSNADWRSEIDRASDRVGEILDGRWRGGTER</sequence>
<keyword evidence="3" id="KW-0472">Membrane</keyword>
<dbReference type="GO" id="GO:0009297">
    <property type="term" value="P:pilus assembly"/>
    <property type="evidence" value="ECO:0007669"/>
    <property type="project" value="InterPro"/>
</dbReference>
<dbReference type="PANTHER" id="PTHR30332:SF17">
    <property type="entry name" value="TYPE IV PILIATION SYSTEM PROTEIN DR_0774-RELATED"/>
    <property type="match status" value="1"/>
</dbReference>
<dbReference type="InterPro" id="IPR004845">
    <property type="entry name" value="T2SS_GspD_CS"/>
</dbReference>
<dbReference type="PRINTS" id="PR00811">
    <property type="entry name" value="BCTERIALGSPD"/>
</dbReference>
<evidence type="ECO:0000259" key="9">
    <source>
        <dbReference type="SMART" id="SM00965"/>
    </source>
</evidence>
<evidence type="ECO:0000256" key="5">
    <source>
        <dbReference type="ARBA" id="ARBA00023287"/>
    </source>
</evidence>
<evidence type="ECO:0000313" key="13">
    <source>
        <dbReference type="Proteomes" id="UP000623509"/>
    </source>
</evidence>
<dbReference type="InterPro" id="IPR011662">
    <property type="entry name" value="Secretin/TonB_short_N"/>
</dbReference>
<evidence type="ECO:0000256" key="3">
    <source>
        <dbReference type="ARBA" id="ARBA00023136"/>
    </source>
</evidence>
<dbReference type="InterPro" id="IPR004846">
    <property type="entry name" value="T2SS/T3SS_dom"/>
</dbReference>
<evidence type="ECO:0000256" key="1">
    <source>
        <dbReference type="ARBA" id="ARBA00014124"/>
    </source>
</evidence>
<protein>
    <recommendedName>
        <fullName evidence="1">Type IV pilus biogenesis and competence protein PilQ</fullName>
    </recommendedName>
</protein>
<organism evidence="11 12">
    <name type="scientific">Candidatus Dactylopiibacterium carminicum</name>
    <dbReference type="NCBI Taxonomy" id="857335"/>
    <lineage>
        <taxon>Bacteria</taxon>
        <taxon>Pseudomonadati</taxon>
        <taxon>Pseudomonadota</taxon>
        <taxon>Betaproteobacteria</taxon>
        <taxon>Rhodocyclales</taxon>
        <taxon>Rhodocyclaceae</taxon>
        <taxon>Candidatus Dactylopiibacterium</taxon>
    </lineage>
</organism>
<evidence type="ECO:0000313" key="11">
    <source>
        <dbReference type="EMBL" id="PAS93273.1"/>
    </source>
</evidence>
<dbReference type="InterPro" id="IPR050810">
    <property type="entry name" value="Bact_Secretion_Sys_Channel"/>
</dbReference>
<accession>A0A272ET32</accession>
<dbReference type="OrthoDB" id="9779724at2"/>
<dbReference type="InterPro" id="IPR001775">
    <property type="entry name" value="GspD/PilQ"/>
</dbReference>
<dbReference type="GO" id="GO:0030420">
    <property type="term" value="P:establishment of competence for transformation"/>
    <property type="evidence" value="ECO:0007669"/>
    <property type="project" value="UniProtKB-KW"/>
</dbReference>
<evidence type="ECO:0000256" key="7">
    <source>
        <dbReference type="ARBA" id="ARBA00025897"/>
    </source>
</evidence>